<evidence type="ECO:0000256" key="3">
    <source>
        <dbReference type="ARBA" id="ARBA00023274"/>
    </source>
</evidence>
<organism evidence="4">
    <name type="scientific">marine metagenome</name>
    <dbReference type="NCBI Taxonomy" id="408172"/>
    <lineage>
        <taxon>unclassified sequences</taxon>
        <taxon>metagenomes</taxon>
        <taxon>ecological metagenomes</taxon>
    </lineage>
</organism>
<evidence type="ECO:0000256" key="1">
    <source>
        <dbReference type="ARBA" id="ARBA00007596"/>
    </source>
</evidence>
<dbReference type="GO" id="GO:1990904">
    <property type="term" value="C:ribonucleoprotein complex"/>
    <property type="evidence" value="ECO:0007669"/>
    <property type="project" value="UniProtKB-KW"/>
</dbReference>
<evidence type="ECO:0000313" key="4">
    <source>
        <dbReference type="EMBL" id="SVD07135.1"/>
    </source>
</evidence>
<dbReference type="SUPFAM" id="SSF57829">
    <property type="entry name" value="Zn-binding ribosomal proteins"/>
    <property type="match status" value="1"/>
</dbReference>
<reference evidence="4" key="1">
    <citation type="submission" date="2018-05" db="EMBL/GenBank/DDBJ databases">
        <authorList>
            <person name="Lanie J.A."/>
            <person name="Ng W.-L."/>
            <person name="Kazmierczak K.M."/>
            <person name="Andrzejewski T.M."/>
            <person name="Davidsen T.M."/>
            <person name="Wayne K.J."/>
            <person name="Tettelin H."/>
            <person name="Glass J.I."/>
            <person name="Rusch D."/>
            <person name="Podicherti R."/>
            <person name="Tsui H.-C.T."/>
            <person name="Winkler M.E."/>
        </authorList>
    </citation>
    <scope>NUCLEOTIDE SEQUENCE</scope>
</reference>
<evidence type="ECO:0000256" key="2">
    <source>
        <dbReference type="ARBA" id="ARBA00022980"/>
    </source>
</evidence>
<sequence length="67" mass="8165">MAKKINRKQIVYMIPEGETRDSHTYHYSVTKTKNLIVENRKLKLRKYNPIKRKHEMFVEAKLPKHQK</sequence>
<dbReference type="GO" id="GO:0003735">
    <property type="term" value="F:structural constituent of ribosome"/>
    <property type="evidence" value="ECO:0007669"/>
    <property type="project" value="InterPro"/>
</dbReference>
<gene>
    <name evidence="4" type="ORF">METZ01_LOCUS359989</name>
</gene>
<accession>A0A382SCF2</accession>
<name>A0A382SCF2_9ZZZZ</name>
<dbReference type="InterPro" id="IPR011332">
    <property type="entry name" value="Ribosomal_zn-bd"/>
</dbReference>
<dbReference type="GO" id="GO:0005737">
    <property type="term" value="C:cytoplasm"/>
    <property type="evidence" value="ECO:0007669"/>
    <property type="project" value="UniProtKB-ARBA"/>
</dbReference>
<proteinExistence type="inferred from homology"/>
<dbReference type="NCBIfam" id="TIGR01023">
    <property type="entry name" value="rpmG_bact"/>
    <property type="match status" value="1"/>
</dbReference>
<keyword evidence="3" id="KW-0687">Ribonucleoprotein</keyword>
<keyword evidence="2" id="KW-0689">Ribosomal protein</keyword>
<evidence type="ECO:0008006" key="5">
    <source>
        <dbReference type="Google" id="ProtNLM"/>
    </source>
</evidence>
<dbReference type="Gene3D" id="2.20.28.120">
    <property type="entry name" value="Ribosomal protein L33"/>
    <property type="match status" value="1"/>
</dbReference>
<dbReference type="InterPro" id="IPR038584">
    <property type="entry name" value="Ribosomal_bL33_sf"/>
</dbReference>
<dbReference type="EMBL" id="UINC01127781">
    <property type="protein sequence ID" value="SVD07135.1"/>
    <property type="molecule type" value="Genomic_DNA"/>
</dbReference>
<dbReference type="AlphaFoldDB" id="A0A382SCF2"/>
<comment type="similarity">
    <text evidence="1">Belongs to the bacterial ribosomal protein bL33 family.</text>
</comment>
<protein>
    <recommendedName>
        <fullName evidence="5">50S ribosomal protein L33</fullName>
    </recommendedName>
</protein>
<dbReference type="InterPro" id="IPR001705">
    <property type="entry name" value="Ribosomal_bL33"/>
</dbReference>
<dbReference type="GO" id="GO:0006412">
    <property type="term" value="P:translation"/>
    <property type="evidence" value="ECO:0007669"/>
    <property type="project" value="InterPro"/>
</dbReference>
<dbReference type="GO" id="GO:0005840">
    <property type="term" value="C:ribosome"/>
    <property type="evidence" value="ECO:0007669"/>
    <property type="project" value="UniProtKB-KW"/>
</dbReference>